<dbReference type="Gene3D" id="3.20.20.70">
    <property type="entry name" value="Aldolase class I"/>
    <property type="match status" value="1"/>
</dbReference>
<dbReference type="InterPro" id="IPR040084">
    <property type="entry name" value="GTPase_Obg"/>
</dbReference>
<keyword evidence="4" id="KW-0479">Metal-binding</keyword>
<dbReference type="CDD" id="cd01335">
    <property type="entry name" value="Radical_SAM"/>
    <property type="match status" value="1"/>
</dbReference>
<dbReference type="GO" id="GO:0003824">
    <property type="term" value="F:catalytic activity"/>
    <property type="evidence" value="ECO:0007669"/>
    <property type="project" value="InterPro"/>
</dbReference>
<comment type="caution">
    <text evidence="8">The sequence shown here is derived from an EMBL/GenBank/DDBJ whole genome shotgun (WGS) entry which is preliminary data.</text>
</comment>
<proteinExistence type="predicted"/>
<dbReference type="STRING" id="1122195.SAMN02745164_01910"/>
<keyword evidence="6" id="KW-0411">Iron-sulfur</keyword>
<protein>
    <submittedName>
        <fullName evidence="8">4Fe-4S single cluster domain-containing protein</fullName>
    </submittedName>
</protein>
<gene>
    <name evidence="8" type="ORF">SAMN02745164_01910</name>
</gene>
<dbReference type="SFLD" id="SFLDG01083">
    <property type="entry name" value="Uncharacterised_Radical_SAM_Su"/>
    <property type="match status" value="1"/>
</dbReference>
<comment type="cofactor">
    <cofactor evidence="1">
        <name>[4Fe-4S] cluster</name>
        <dbReference type="ChEBI" id="CHEBI:49883"/>
    </cofactor>
</comment>
<evidence type="ECO:0000256" key="5">
    <source>
        <dbReference type="ARBA" id="ARBA00023004"/>
    </source>
</evidence>
<name>A0A1M4ZE58_MARH1</name>
<dbReference type="SFLD" id="SFLDS00029">
    <property type="entry name" value="Radical_SAM"/>
    <property type="match status" value="1"/>
</dbReference>
<dbReference type="InterPro" id="IPR013785">
    <property type="entry name" value="Aldolase_TIM"/>
</dbReference>
<sequence>MPYVFGPVPSRRLGNSLGINLIPLKTCNYSCIYCQLGKTTNFTNKRLEYFPNEKIIEELKYAIEHSELKINYITFVGDGEPTLHIGIGEIIIWIKKNYNDKFKIAVITNGSLLYDEIVRNELSNADLVLPSLDAPDE</sequence>
<dbReference type="InterPro" id="IPR007197">
    <property type="entry name" value="rSAM"/>
</dbReference>
<dbReference type="Proteomes" id="UP000184334">
    <property type="component" value="Unassembled WGS sequence"/>
</dbReference>
<reference evidence="8" key="1">
    <citation type="submission" date="2016-11" db="EMBL/GenBank/DDBJ databases">
        <authorList>
            <person name="Varghese N."/>
            <person name="Submissions S."/>
        </authorList>
    </citation>
    <scope>NUCLEOTIDE SEQUENCE [LARGE SCALE GENOMIC DNA]</scope>
    <source>
        <strain evidence="8">DSM 16785</strain>
    </source>
</reference>
<dbReference type="GO" id="GO:0051539">
    <property type="term" value="F:4 iron, 4 sulfur cluster binding"/>
    <property type="evidence" value="ECO:0007669"/>
    <property type="project" value="UniProtKB-KW"/>
</dbReference>
<evidence type="ECO:0000256" key="2">
    <source>
        <dbReference type="ARBA" id="ARBA00022485"/>
    </source>
</evidence>
<evidence type="ECO:0000256" key="6">
    <source>
        <dbReference type="ARBA" id="ARBA00023014"/>
    </source>
</evidence>
<evidence type="ECO:0000313" key="8">
    <source>
        <dbReference type="EMBL" id="SHF16300.1"/>
    </source>
</evidence>
<keyword evidence="2" id="KW-0004">4Fe-4S</keyword>
<accession>A0A1M4ZE58</accession>
<dbReference type="RefSeq" id="WP_072865771.1">
    <property type="nucleotide sequence ID" value="NZ_FQUI01000041.1"/>
</dbReference>
<dbReference type="AlphaFoldDB" id="A0A1M4ZE58"/>
<dbReference type="Pfam" id="PF04055">
    <property type="entry name" value="Radical_SAM"/>
    <property type="match status" value="1"/>
</dbReference>
<evidence type="ECO:0000256" key="4">
    <source>
        <dbReference type="ARBA" id="ARBA00022723"/>
    </source>
</evidence>
<keyword evidence="5" id="KW-0408">Iron</keyword>
<evidence type="ECO:0000256" key="1">
    <source>
        <dbReference type="ARBA" id="ARBA00001966"/>
    </source>
</evidence>
<dbReference type="SUPFAM" id="SSF102114">
    <property type="entry name" value="Radical SAM enzymes"/>
    <property type="match status" value="1"/>
</dbReference>
<evidence type="ECO:0000313" key="9">
    <source>
        <dbReference type="Proteomes" id="UP000184334"/>
    </source>
</evidence>
<dbReference type="InterPro" id="IPR058240">
    <property type="entry name" value="rSAM_sf"/>
</dbReference>
<keyword evidence="3" id="KW-0949">S-adenosyl-L-methionine</keyword>
<dbReference type="PROSITE" id="PS51918">
    <property type="entry name" value="RADICAL_SAM"/>
    <property type="match status" value="1"/>
</dbReference>
<dbReference type="GO" id="GO:0046872">
    <property type="term" value="F:metal ion binding"/>
    <property type="evidence" value="ECO:0007669"/>
    <property type="project" value="UniProtKB-KW"/>
</dbReference>
<dbReference type="PANTHER" id="PTHR43787">
    <property type="entry name" value="FEMO COFACTOR BIOSYNTHESIS PROTEIN NIFB-RELATED"/>
    <property type="match status" value="1"/>
</dbReference>
<keyword evidence="9" id="KW-1185">Reference proteome</keyword>
<evidence type="ECO:0000259" key="7">
    <source>
        <dbReference type="PROSITE" id="PS51918"/>
    </source>
</evidence>
<dbReference type="PANTHER" id="PTHR43787:SF11">
    <property type="entry name" value="UPF0026 PROTEIN SLR1464"/>
    <property type="match status" value="1"/>
</dbReference>
<evidence type="ECO:0000256" key="3">
    <source>
        <dbReference type="ARBA" id="ARBA00022691"/>
    </source>
</evidence>
<dbReference type="EMBL" id="FQUI01000041">
    <property type="protein sequence ID" value="SHF16300.1"/>
    <property type="molecule type" value="Genomic_DNA"/>
</dbReference>
<feature type="domain" description="Radical SAM core" evidence="7">
    <location>
        <begin position="11"/>
        <end position="137"/>
    </location>
</feature>
<organism evidence="8 9">
    <name type="scientific">Marinitoga hydrogenitolerans (strain DSM 16785 / JCM 12826 / AT1271)</name>
    <dbReference type="NCBI Taxonomy" id="1122195"/>
    <lineage>
        <taxon>Bacteria</taxon>
        <taxon>Thermotogati</taxon>
        <taxon>Thermotogota</taxon>
        <taxon>Thermotogae</taxon>
        <taxon>Petrotogales</taxon>
        <taxon>Petrotogaceae</taxon>
        <taxon>Marinitoga</taxon>
    </lineage>
</organism>